<evidence type="ECO:0000256" key="13">
    <source>
        <dbReference type="PROSITE-ProRule" id="PRU00302"/>
    </source>
</evidence>
<feature type="disulfide bond" evidence="12">
    <location>
        <begin position="1271"/>
        <end position="1280"/>
    </location>
</feature>
<keyword evidence="11" id="KW-0325">Glycoprotein</keyword>
<dbReference type="GO" id="GO:0007219">
    <property type="term" value="P:Notch signaling pathway"/>
    <property type="evidence" value="ECO:0007669"/>
    <property type="project" value="TreeGrafter"/>
</dbReference>
<feature type="disulfide bond" evidence="12">
    <location>
        <begin position="1233"/>
        <end position="1242"/>
    </location>
</feature>
<keyword evidence="4" id="KW-0812">Transmembrane</keyword>
<evidence type="ECO:0000256" key="12">
    <source>
        <dbReference type="PROSITE-ProRule" id="PRU00076"/>
    </source>
</evidence>
<dbReference type="PROSITE" id="PS01186">
    <property type="entry name" value="EGF_2"/>
    <property type="match status" value="5"/>
</dbReference>
<dbReference type="GeneID" id="119729315"/>
<evidence type="ECO:0000259" key="19">
    <source>
        <dbReference type="PROSITE" id="PS50923"/>
    </source>
</evidence>
<evidence type="ECO:0000256" key="11">
    <source>
        <dbReference type="ARBA" id="ARBA00023180"/>
    </source>
</evidence>
<dbReference type="Pfam" id="PF02494">
    <property type="entry name" value="HYR"/>
    <property type="match status" value="2"/>
</dbReference>
<dbReference type="InterPro" id="IPR011641">
    <property type="entry name" value="Tyr-kin_ephrin_A/B_rcpt-like"/>
</dbReference>
<dbReference type="CDD" id="cd00033">
    <property type="entry name" value="CCP"/>
    <property type="match status" value="3"/>
</dbReference>
<keyword evidence="3 12" id="KW-0245">EGF-like domain</keyword>
<feature type="domain" description="EGF-like" evidence="16">
    <location>
        <begin position="1283"/>
        <end position="1319"/>
    </location>
</feature>
<keyword evidence="2" id="KW-1003">Cell membrane</keyword>
<dbReference type="InterPro" id="IPR003410">
    <property type="entry name" value="HYR_dom"/>
</dbReference>
<dbReference type="Pfam" id="PF12661">
    <property type="entry name" value="hEGF"/>
    <property type="match status" value="2"/>
</dbReference>
<feature type="domain" description="HYR" evidence="18">
    <location>
        <begin position="610"/>
        <end position="692"/>
    </location>
</feature>
<dbReference type="PROSITE" id="PS00010">
    <property type="entry name" value="ASX_HYDROXYL"/>
    <property type="match status" value="4"/>
</dbReference>
<dbReference type="FunFam" id="2.10.25.10:FF:000109">
    <property type="entry name" value="Notch homolog 4, [Drosophila]"/>
    <property type="match status" value="1"/>
</dbReference>
<dbReference type="PRINTS" id="PR00453">
    <property type="entry name" value="VWFADOMAIN"/>
</dbReference>
<feature type="domain" description="VWFA" evidence="17">
    <location>
        <begin position="41"/>
        <end position="212"/>
    </location>
</feature>
<feature type="disulfide bond" evidence="13">
    <location>
        <begin position="432"/>
        <end position="459"/>
    </location>
</feature>
<reference evidence="21" key="1">
    <citation type="submission" date="2022-11" db="UniProtKB">
        <authorList>
            <consortium name="EnsemblMetazoa"/>
        </authorList>
    </citation>
    <scope>IDENTIFICATION</scope>
</reference>
<feature type="disulfide bond" evidence="12">
    <location>
        <begin position="1157"/>
        <end position="1166"/>
    </location>
</feature>
<dbReference type="OMA" id="KVRNCLP"/>
<evidence type="ECO:0000259" key="20">
    <source>
        <dbReference type="PROSITE" id="PS51828"/>
    </source>
</evidence>
<dbReference type="InterPro" id="IPR018097">
    <property type="entry name" value="EGF_Ca-bd_CS"/>
</dbReference>
<name>A0A914A1Y8_PATMI</name>
<dbReference type="SMART" id="SM00327">
    <property type="entry name" value="VWA"/>
    <property type="match status" value="1"/>
</dbReference>
<evidence type="ECO:0000256" key="1">
    <source>
        <dbReference type="ARBA" id="ARBA00004251"/>
    </source>
</evidence>
<dbReference type="FunFam" id="2.10.50.10:FF:000018">
    <property type="entry name" value="Sushi, von Willebrand factor type A, EGF and pentraxin domain-containing 1"/>
    <property type="match status" value="2"/>
</dbReference>
<dbReference type="OrthoDB" id="6515930at2759"/>
<dbReference type="Gene3D" id="3.40.50.410">
    <property type="entry name" value="von Willebrand factor, type A domain"/>
    <property type="match status" value="1"/>
</dbReference>
<dbReference type="InterPro" id="IPR001759">
    <property type="entry name" value="PTX_dom"/>
</dbReference>
<dbReference type="PROSITE" id="PS00022">
    <property type="entry name" value="EGF_1"/>
    <property type="match status" value="6"/>
</dbReference>
<keyword evidence="22" id="KW-1185">Reference proteome</keyword>
<dbReference type="Pfam" id="PF00008">
    <property type="entry name" value="EGF"/>
    <property type="match status" value="3"/>
</dbReference>
<evidence type="ECO:0000313" key="22">
    <source>
        <dbReference type="Proteomes" id="UP000887568"/>
    </source>
</evidence>
<keyword evidence="13" id="KW-0768">Sushi</keyword>
<keyword evidence="6" id="KW-0677">Repeat</keyword>
<keyword evidence="10 12" id="KW-1015">Disulfide bond</keyword>
<dbReference type="PROSITE" id="PS50825">
    <property type="entry name" value="HYR"/>
    <property type="match status" value="2"/>
</dbReference>
<evidence type="ECO:0000256" key="14">
    <source>
        <dbReference type="SAM" id="Coils"/>
    </source>
</evidence>
<dbReference type="SUPFAM" id="SSF49899">
    <property type="entry name" value="Concanavalin A-like lectins/glucanases"/>
    <property type="match status" value="1"/>
</dbReference>
<dbReference type="InterPro" id="IPR001881">
    <property type="entry name" value="EGF-like_Ca-bd_dom"/>
</dbReference>
<dbReference type="GO" id="GO:0005112">
    <property type="term" value="F:Notch binding"/>
    <property type="evidence" value="ECO:0007669"/>
    <property type="project" value="TreeGrafter"/>
</dbReference>
<evidence type="ECO:0000256" key="10">
    <source>
        <dbReference type="ARBA" id="ARBA00023157"/>
    </source>
</evidence>
<dbReference type="InterPro" id="IPR000436">
    <property type="entry name" value="Sushi_SCR_CCP_dom"/>
</dbReference>
<dbReference type="Pfam" id="PF00354">
    <property type="entry name" value="Pentaxin"/>
    <property type="match status" value="1"/>
</dbReference>
<dbReference type="PROSITE" id="PS50026">
    <property type="entry name" value="EGF_3"/>
    <property type="match status" value="6"/>
</dbReference>
<keyword evidence="7" id="KW-0106">Calcium</keyword>
<dbReference type="InterPro" id="IPR002035">
    <property type="entry name" value="VWF_A"/>
</dbReference>
<dbReference type="FunFam" id="2.10.25.10:FF:000391">
    <property type="entry name" value="Weary, isoform C"/>
    <property type="match status" value="1"/>
</dbReference>
<keyword evidence="5 15" id="KW-0732">Signal</keyword>
<dbReference type="EnsemblMetazoa" id="XM_038201935.1">
    <property type="protein sequence ID" value="XP_038057863.1"/>
    <property type="gene ID" value="LOC119729315"/>
</dbReference>
<dbReference type="Pfam" id="PF07645">
    <property type="entry name" value="EGF_CA"/>
    <property type="match status" value="1"/>
</dbReference>
<evidence type="ECO:0000256" key="5">
    <source>
        <dbReference type="ARBA" id="ARBA00022729"/>
    </source>
</evidence>
<feature type="disulfide bond" evidence="12">
    <location>
        <begin position="1119"/>
        <end position="1128"/>
    </location>
</feature>
<feature type="disulfide bond" evidence="12">
    <location>
        <begin position="1309"/>
        <end position="1318"/>
    </location>
</feature>
<dbReference type="InterPro" id="IPR035976">
    <property type="entry name" value="Sushi/SCR/CCP_sf"/>
</dbReference>
<evidence type="ECO:0000259" key="18">
    <source>
        <dbReference type="PROSITE" id="PS50825"/>
    </source>
</evidence>
<dbReference type="InterPro" id="IPR036465">
    <property type="entry name" value="vWFA_dom_sf"/>
</dbReference>
<dbReference type="InterPro" id="IPR013320">
    <property type="entry name" value="ConA-like_dom_sf"/>
</dbReference>
<dbReference type="FunFam" id="2.10.25.10:FF:000031">
    <property type="entry name" value="neurogenic locus notch homolog protein 3"/>
    <property type="match status" value="1"/>
</dbReference>
<feature type="domain" description="Sushi" evidence="19">
    <location>
        <begin position="411"/>
        <end position="461"/>
    </location>
</feature>
<dbReference type="SMART" id="SM00179">
    <property type="entry name" value="EGF_CA"/>
    <property type="match status" value="6"/>
</dbReference>
<feature type="coiled-coil region" evidence="14">
    <location>
        <begin position="863"/>
        <end position="890"/>
    </location>
</feature>
<dbReference type="GO" id="GO:0048513">
    <property type="term" value="P:animal organ development"/>
    <property type="evidence" value="ECO:0007669"/>
    <property type="project" value="UniProtKB-ARBA"/>
</dbReference>
<proteinExistence type="predicted"/>
<feature type="domain" description="HYR" evidence="18">
    <location>
        <begin position="524"/>
        <end position="609"/>
    </location>
</feature>
<dbReference type="PROSITE" id="PS01187">
    <property type="entry name" value="EGF_CA"/>
    <property type="match status" value="3"/>
</dbReference>
<dbReference type="InterPro" id="IPR049883">
    <property type="entry name" value="NOTCH1_EGF-like"/>
</dbReference>
<dbReference type="Gene3D" id="2.10.25.10">
    <property type="entry name" value="Laminin"/>
    <property type="match status" value="6"/>
</dbReference>
<feature type="disulfide bond" evidence="12">
    <location>
        <begin position="1195"/>
        <end position="1204"/>
    </location>
</feature>
<dbReference type="PANTHER" id="PTHR12916:SF4">
    <property type="entry name" value="UNINFLATABLE, ISOFORM C"/>
    <property type="match status" value="1"/>
</dbReference>
<protein>
    <recommendedName>
        <fullName evidence="23">Sushi, von Willebrand factor type A, EGF and pentraxin domain-containing protein 1</fullName>
    </recommendedName>
</protein>
<dbReference type="Proteomes" id="UP000887568">
    <property type="component" value="Unplaced"/>
</dbReference>
<dbReference type="Pfam" id="PF00084">
    <property type="entry name" value="Sushi"/>
    <property type="match status" value="3"/>
</dbReference>
<dbReference type="SMART" id="SM01411">
    <property type="entry name" value="Ephrin_rec_like"/>
    <property type="match status" value="4"/>
</dbReference>
<dbReference type="RefSeq" id="XP_038057863.1">
    <property type="nucleotide sequence ID" value="XM_038201935.1"/>
</dbReference>
<feature type="domain" description="Pentraxin (PTX)" evidence="20">
    <location>
        <begin position="1323"/>
        <end position="1543"/>
    </location>
</feature>
<comment type="subcellular location">
    <subcellularLocation>
        <location evidence="1">Cell membrane</location>
        <topology evidence="1">Single-pass type I membrane protein</topology>
    </subcellularLocation>
</comment>
<evidence type="ECO:0000256" key="15">
    <source>
        <dbReference type="SAM" id="SignalP"/>
    </source>
</evidence>
<evidence type="ECO:0000313" key="21">
    <source>
        <dbReference type="EnsemblMetazoa" id="XP_038057863.1"/>
    </source>
</evidence>
<feature type="signal peptide" evidence="15">
    <location>
        <begin position="1"/>
        <end position="20"/>
    </location>
</feature>
<evidence type="ECO:0000256" key="3">
    <source>
        <dbReference type="ARBA" id="ARBA00022536"/>
    </source>
</evidence>
<dbReference type="InterPro" id="IPR000152">
    <property type="entry name" value="EGF-type_Asp/Asn_hydroxyl_site"/>
</dbReference>
<evidence type="ECO:0000256" key="9">
    <source>
        <dbReference type="ARBA" id="ARBA00023136"/>
    </source>
</evidence>
<feature type="domain" description="Sushi" evidence="19">
    <location>
        <begin position="462"/>
        <end position="525"/>
    </location>
</feature>
<dbReference type="GO" id="GO:0005886">
    <property type="term" value="C:plasma membrane"/>
    <property type="evidence" value="ECO:0007669"/>
    <property type="project" value="UniProtKB-SubCell"/>
</dbReference>
<evidence type="ECO:0000259" key="16">
    <source>
        <dbReference type="PROSITE" id="PS50026"/>
    </source>
</evidence>
<feature type="chain" id="PRO_5037976433" description="Sushi, von Willebrand factor type A, EGF and pentraxin domain-containing protein 1" evidence="15">
    <location>
        <begin position="21"/>
        <end position="1552"/>
    </location>
</feature>
<dbReference type="CDD" id="cd01450">
    <property type="entry name" value="vWFA_subfamily_ECM"/>
    <property type="match status" value="1"/>
</dbReference>
<feature type="domain" description="EGF-like" evidence="16">
    <location>
        <begin position="1093"/>
        <end position="1129"/>
    </location>
</feature>
<dbReference type="SUPFAM" id="SSF57196">
    <property type="entry name" value="EGF/Laminin"/>
    <property type="match status" value="3"/>
</dbReference>
<evidence type="ECO:0000256" key="2">
    <source>
        <dbReference type="ARBA" id="ARBA00022475"/>
    </source>
</evidence>
<evidence type="ECO:0000256" key="4">
    <source>
        <dbReference type="ARBA" id="ARBA00022692"/>
    </source>
</evidence>
<dbReference type="SMART" id="SM00181">
    <property type="entry name" value="EGF"/>
    <property type="match status" value="7"/>
</dbReference>
<sequence length="1552" mass="167570">MAAQVAVILACLLLAPRASMQQQAGILESALSRDYPHGKSELVFLLDRSGSIGADDFGVQLFFVESLMTEFSIGPDATRVAIVSYSDDVTRHIDYISGESGNKCTFLSAMKAVKYTDGSSTDTAKALQEAREILVHSRPDVKPVVILMSDGISNTGDNPVTVANQLKADGVEVFTIGVGLLVRTQLERIASTGDHYFAYHSFDDFERLALRVRGDPHETMFDDSVNQTLCDSLCHQPFPEAGYGCCDLTAKCTCSLVGGRHACVCGPGTYGRNGFLYQCKLCPRGTYKSTYEPTDGCTPCPPDSTTAAEGSKLLGACFCKEGYEGDPMREESCRLVTCPILTSPRNGQILPSPCSHKYQSVCSFQCDVGYELEDAASAKRRCQANGHWTETTQQCRKVQCAALSKPSNGLISCQNQEAGNLNVYGTICRFTCINGYNPAGSRERACTASGEWSGDDFTCRPITCPILPPLRHGSIEPSQCATKQRVKSICIFKCKEGFRRVGPTFKMCEASGSWSSPGEEVACVDDVPPEITCPASVVKEADPGLSSAEVSWDMPIIQDNQDGTDDLTLTVSPSGMKPPHRFEIGSVVITYTVTDSAGLSSVCPFKVVVLDTQPPTVDSCPGPIIDITSADKVKAVTWDEPQFADNSKQDLQIVKSHEQGAKLSWGTHIVTYTATDSARLSAECRFTIRLGPSSCPNYPEPRNGARACDQWLFGQFCRVYCNQDFEFAETPAIWYICSGSTWRTQPSGKTMPWPDCSERAPAHGSRRGMSSQYYAGDCINSKTQVAIKAAFIEDFKDSIFGKNGGCIKENSCEVEYVTVYCGEIDENTRRRRRRAAGPGDETDFANVVTLDFTVTTRIRSVDKTQLENQLANAVRTLDEISRDYEQLAQAGQLQLVVDNQILPVVEDSVLVNQSVPLCQNGSVALDGTDCISCAVGSYLDSNRQACRVCDEGTYQDEDGQDQCKSCPWGTWTEGPQAKDVSECRPECKPGTYSPSGLATCRPCPRGFFQPGFKQTACLPCREGTTTPAKGSRSASDCQAVCGPGTFSATGLRPCRPCPLGSYQPDEQQTRCVPCAGSETTAVDGATSEAECREIDACESAPCENGAQCTSHRGAFHCQCVTGFAGTTCDTEIDECRSQPCLFNATCVDQVGGFDCLCIAGYEGALCGSEINECLSDPCQNEAKCQDQVAGFDCDCVDGFWGPLCENRPDPCAGQACLNEGFCIPTTGSFQCLCQSGFQGLRCETDVNECDLLPCQNGARCENTPGSYQCACVPGFEGTHCEVNIDECVHHSCANGSTCSDVIAGYQCLCPPGVTGHYCETEMSQNFLLNFTSSLTSDFSLIRTRHVEFQEITLSVWLRTTDTTNMGTPISYAAMKPANKFLFSSSAGGGAGTGSRLVDNALTVTDCSSLRVYVNGLVIFTEVAVNNGRWNNLAFTWRGAVGEWHLYLNGTKAANGTGLSTDAIPGQGAFVLGQEQDAIGGAFSSREAYLGEIYKLNIWDRVLPEDDIQNLSHFCHQEKGNVVAWSDFLAGLEGGLEPKPTNATGEVPGCDSY</sequence>
<evidence type="ECO:0000256" key="8">
    <source>
        <dbReference type="ARBA" id="ARBA00022989"/>
    </source>
</evidence>
<dbReference type="GO" id="GO:0005509">
    <property type="term" value="F:calcium ion binding"/>
    <property type="evidence" value="ECO:0007669"/>
    <property type="project" value="InterPro"/>
</dbReference>
<dbReference type="CDD" id="cd00054">
    <property type="entry name" value="EGF_CA"/>
    <property type="match status" value="6"/>
</dbReference>
<dbReference type="SMART" id="SM00159">
    <property type="entry name" value="PTX"/>
    <property type="match status" value="1"/>
</dbReference>
<dbReference type="FunFam" id="2.10.25.10:FF:000173">
    <property type="entry name" value="Neurogenic locus notch protein 2"/>
    <property type="match status" value="1"/>
</dbReference>
<keyword evidence="14" id="KW-0175">Coiled coil</keyword>
<evidence type="ECO:0008006" key="23">
    <source>
        <dbReference type="Google" id="ProtNLM"/>
    </source>
</evidence>
<keyword evidence="9" id="KW-0472">Membrane</keyword>
<dbReference type="PANTHER" id="PTHR12916">
    <property type="entry name" value="CYTOCHROME C OXIDASE POLYPEPTIDE VIC-2"/>
    <property type="match status" value="1"/>
</dbReference>
<evidence type="ECO:0000259" key="17">
    <source>
        <dbReference type="PROSITE" id="PS50234"/>
    </source>
</evidence>
<dbReference type="SUPFAM" id="SSF57535">
    <property type="entry name" value="Complement control module/SCR domain"/>
    <property type="match status" value="3"/>
</dbReference>
<feature type="domain" description="Sushi" evidence="19">
    <location>
        <begin position="336"/>
        <end position="397"/>
    </location>
</feature>
<dbReference type="Gene3D" id="2.10.50.10">
    <property type="entry name" value="Tumor Necrosis Factor Receptor, subunit A, domain 2"/>
    <property type="match status" value="3"/>
</dbReference>
<dbReference type="InterPro" id="IPR000742">
    <property type="entry name" value="EGF"/>
</dbReference>
<dbReference type="Gene3D" id="2.10.70.10">
    <property type="entry name" value="Complement Module, domain 1"/>
    <property type="match status" value="3"/>
</dbReference>
<dbReference type="SUPFAM" id="SSF57184">
    <property type="entry name" value="Growth factor receptor domain"/>
    <property type="match status" value="2"/>
</dbReference>
<feature type="domain" description="EGF-like" evidence="16">
    <location>
        <begin position="1131"/>
        <end position="1167"/>
    </location>
</feature>
<feature type="domain" description="EGF-like" evidence="16">
    <location>
        <begin position="1207"/>
        <end position="1243"/>
    </location>
</feature>
<dbReference type="SMART" id="SM00032">
    <property type="entry name" value="CCP"/>
    <property type="match status" value="4"/>
</dbReference>
<dbReference type="FunFam" id="2.10.25.10:FF:000123">
    <property type="entry name" value="Crumbs homolog 1 (Drosophila)"/>
    <property type="match status" value="1"/>
</dbReference>
<dbReference type="Pfam" id="PF00092">
    <property type="entry name" value="VWA"/>
    <property type="match status" value="1"/>
</dbReference>
<accession>A0A914A1Y8</accession>
<evidence type="ECO:0000256" key="7">
    <source>
        <dbReference type="ARBA" id="ARBA00022837"/>
    </source>
</evidence>
<feature type="domain" description="EGF-like" evidence="16">
    <location>
        <begin position="1245"/>
        <end position="1281"/>
    </location>
</feature>
<comment type="caution">
    <text evidence="12">Lacks conserved residue(s) required for the propagation of feature annotation.</text>
</comment>
<dbReference type="PROSITE" id="PS50234">
    <property type="entry name" value="VWFA"/>
    <property type="match status" value="1"/>
</dbReference>
<dbReference type="FunFam" id="2.10.25.10:FF:000125">
    <property type="entry name" value="Neurogenic locus notch protein-like"/>
    <property type="match status" value="1"/>
</dbReference>
<feature type="domain" description="EGF-like" evidence="16">
    <location>
        <begin position="1169"/>
        <end position="1205"/>
    </location>
</feature>
<dbReference type="InterPro" id="IPR009030">
    <property type="entry name" value="Growth_fac_rcpt_cys_sf"/>
</dbReference>
<dbReference type="Pfam" id="PF07699">
    <property type="entry name" value="Ephrin_rec_like"/>
    <property type="match status" value="4"/>
</dbReference>
<dbReference type="Gene3D" id="2.60.120.200">
    <property type="match status" value="1"/>
</dbReference>
<keyword evidence="8" id="KW-1133">Transmembrane helix</keyword>
<dbReference type="SUPFAM" id="SSF53300">
    <property type="entry name" value="vWA-like"/>
    <property type="match status" value="1"/>
</dbReference>
<evidence type="ECO:0000256" key="6">
    <source>
        <dbReference type="ARBA" id="ARBA00022737"/>
    </source>
</evidence>
<organism evidence="21 22">
    <name type="scientific">Patiria miniata</name>
    <name type="common">Bat star</name>
    <name type="synonym">Asterina miniata</name>
    <dbReference type="NCBI Taxonomy" id="46514"/>
    <lineage>
        <taxon>Eukaryota</taxon>
        <taxon>Metazoa</taxon>
        <taxon>Echinodermata</taxon>
        <taxon>Eleutherozoa</taxon>
        <taxon>Asterozoa</taxon>
        <taxon>Asteroidea</taxon>
        <taxon>Valvatacea</taxon>
        <taxon>Valvatida</taxon>
        <taxon>Asterinidae</taxon>
        <taxon>Patiria</taxon>
    </lineage>
</organism>
<dbReference type="InterPro" id="IPR013032">
    <property type="entry name" value="EGF-like_CS"/>
</dbReference>
<dbReference type="PROSITE" id="PS51828">
    <property type="entry name" value="PTX_2"/>
    <property type="match status" value="1"/>
</dbReference>
<dbReference type="PROSITE" id="PS50923">
    <property type="entry name" value="SUSHI"/>
    <property type="match status" value="3"/>
</dbReference>